<proteinExistence type="predicted"/>
<evidence type="ECO:0000313" key="2">
    <source>
        <dbReference type="Proteomes" id="UP000184694"/>
    </source>
</evidence>
<evidence type="ECO:0000313" key="1">
    <source>
        <dbReference type="EMBL" id="SIO26163.1"/>
    </source>
</evidence>
<gene>
    <name evidence="1" type="ORF">SAMN02745161_2359</name>
</gene>
<organism evidence="1 2">
    <name type="scientific">Halodesulfovibrio marinisediminis DSM 17456</name>
    <dbReference type="NCBI Taxonomy" id="1121457"/>
    <lineage>
        <taxon>Bacteria</taxon>
        <taxon>Pseudomonadati</taxon>
        <taxon>Thermodesulfobacteriota</taxon>
        <taxon>Desulfovibrionia</taxon>
        <taxon>Desulfovibrionales</taxon>
        <taxon>Desulfovibrionaceae</taxon>
        <taxon>Halodesulfovibrio</taxon>
    </lineage>
</organism>
<accession>A0A1N6I2D0</accession>
<protein>
    <submittedName>
        <fullName evidence="1">Uncharacterized protein</fullName>
    </submittedName>
</protein>
<dbReference type="EMBL" id="FSRG01000006">
    <property type="protein sequence ID" value="SIO26163.1"/>
    <property type="molecule type" value="Genomic_DNA"/>
</dbReference>
<dbReference type="Proteomes" id="UP000184694">
    <property type="component" value="Unassembled WGS sequence"/>
</dbReference>
<keyword evidence="2" id="KW-1185">Reference proteome</keyword>
<dbReference type="RefSeq" id="WP_074217137.1">
    <property type="nucleotide sequence ID" value="NZ_FSRG01000006.1"/>
</dbReference>
<reference evidence="2" key="1">
    <citation type="submission" date="2016-11" db="EMBL/GenBank/DDBJ databases">
        <authorList>
            <person name="Varghese N."/>
            <person name="Submissions S."/>
        </authorList>
    </citation>
    <scope>NUCLEOTIDE SEQUENCE [LARGE SCALE GENOMIC DNA]</scope>
    <source>
        <strain evidence="2">DSM 17456</strain>
    </source>
</reference>
<sequence>MKAQDTIDVIAAGLGLGIKAYESARRIEAAGYTVPNLQEFETRIIELHRLPRTVSQPSGCGGSPASKSVVYVGHA</sequence>
<dbReference type="OrthoDB" id="9554360at2"/>
<dbReference type="AlphaFoldDB" id="A0A1N6I2D0"/>
<name>A0A1N6I2D0_9BACT</name>